<keyword evidence="3" id="KW-1185">Reference proteome</keyword>
<evidence type="ECO:0000256" key="1">
    <source>
        <dbReference type="SAM" id="Phobius"/>
    </source>
</evidence>
<feature type="transmembrane region" description="Helical" evidence="1">
    <location>
        <begin position="37"/>
        <end position="61"/>
    </location>
</feature>
<organism evidence="2 3">
    <name type="scientific">Shewanella scandinavica</name>
    <dbReference type="NCBI Taxonomy" id="3063538"/>
    <lineage>
        <taxon>Bacteria</taxon>
        <taxon>Pseudomonadati</taxon>
        <taxon>Pseudomonadota</taxon>
        <taxon>Gammaproteobacteria</taxon>
        <taxon>Alteromonadales</taxon>
        <taxon>Shewanellaceae</taxon>
        <taxon>Shewanella</taxon>
    </lineage>
</organism>
<comment type="caution">
    <text evidence="2">The sequence shown here is derived from an EMBL/GenBank/DDBJ whole genome shotgun (WGS) entry which is preliminary data.</text>
</comment>
<gene>
    <name evidence="2" type="ORF">Q4Q50_21820</name>
</gene>
<dbReference type="RefSeq" id="WP_311889678.1">
    <property type="nucleotide sequence ID" value="NZ_JAUOES010000047.1"/>
</dbReference>
<evidence type="ECO:0000313" key="3">
    <source>
        <dbReference type="Proteomes" id="UP001249505"/>
    </source>
</evidence>
<reference evidence="2 3" key="1">
    <citation type="submission" date="2023-07" db="EMBL/GenBank/DDBJ databases">
        <title>Novel Shewanella species isolated from Baltic Sea sediments.</title>
        <authorList>
            <person name="Martin-Rodriguez A.J."/>
        </authorList>
    </citation>
    <scope>NUCLEOTIDE SEQUENCE [LARGE SCALE GENOMIC DNA]</scope>
    <source>
        <strain evidence="2 3">SP2S1-2</strain>
    </source>
</reference>
<keyword evidence="1" id="KW-0812">Transmembrane</keyword>
<sequence length="204" mass="23726">MNDRVIWFCCFALLFIGMIVGININAGSMTLDALYKVFGIIAGIGTLLTAIIASAALHTWMHQFSHAERFKAFKELEVIGFDCIGAIEKYWGVYKDEHFPAKTPCHYKDHELARSESLELFWESEERYRIGVDFVQSLLLTEEIQYFEFTYSNFDTKVHEIISDIANAYEQDGEVRHKALCHVERNILNLKLDFKKNLRKFRGR</sequence>
<keyword evidence="1" id="KW-0472">Membrane</keyword>
<keyword evidence="1" id="KW-1133">Transmembrane helix</keyword>
<name>A0ABU3G5K6_9GAMM</name>
<dbReference type="Proteomes" id="UP001249505">
    <property type="component" value="Unassembled WGS sequence"/>
</dbReference>
<evidence type="ECO:0000313" key="2">
    <source>
        <dbReference type="EMBL" id="MDT3282924.1"/>
    </source>
</evidence>
<accession>A0ABU3G5K6</accession>
<dbReference type="EMBL" id="JAUOES010000047">
    <property type="protein sequence ID" value="MDT3282924.1"/>
    <property type="molecule type" value="Genomic_DNA"/>
</dbReference>
<proteinExistence type="predicted"/>
<protein>
    <submittedName>
        <fullName evidence="2">Uncharacterized protein</fullName>
    </submittedName>
</protein>